<accession>B7P245</accession>
<dbReference type="PaxDb" id="6945-B7P245"/>
<organism>
    <name type="scientific">Ixodes scapularis</name>
    <name type="common">Black-legged tick</name>
    <name type="synonym">Deer tick</name>
    <dbReference type="NCBI Taxonomy" id="6945"/>
    <lineage>
        <taxon>Eukaryota</taxon>
        <taxon>Metazoa</taxon>
        <taxon>Ecdysozoa</taxon>
        <taxon>Arthropoda</taxon>
        <taxon>Chelicerata</taxon>
        <taxon>Arachnida</taxon>
        <taxon>Acari</taxon>
        <taxon>Parasitiformes</taxon>
        <taxon>Ixodida</taxon>
        <taxon>Ixodoidea</taxon>
        <taxon>Ixodidae</taxon>
        <taxon>Ixodinae</taxon>
        <taxon>Ixodes</taxon>
    </lineage>
</organism>
<dbReference type="EMBL" id="DS620210">
    <property type="protein sequence ID" value="EEC00667.1"/>
    <property type="molecule type" value="Genomic_DNA"/>
</dbReference>
<dbReference type="VEuPathDB" id="VectorBase:ISCP_000459"/>
<keyword evidence="1" id="KW-0732">Signal</keyword>
<dbReference type="HOGENOM" id="CLU_2545107_0_0_1"/>
<dbReference type="AlphaFoldDB" id="B7P245"/>
<dbReference type="VEuPathDB" id="VectorBase:ISCI001431"/>
<dbReference type="EMBL" id="ABJB010555575">
    <property type="status" value="NOT_ANNOTATED_CDS"/>
    <property type="molecule type" value="Genomic_DNA"/>
</dbReference>
<dbReference type="EnsemblMetazoa" id="ISCW001431-RA">
    <property type="protein sequence ID" value="ISCW001431-PA"/>
    <property type="gene ID" value="ISCW001431"/>
</dbReference>
<evidence type="ECO:0008006" key="5">
    <source>
        <dbReference type="Google" id="ProtNLM"/>
    </source>
</evidence>
<dbReference type="VEuPathDB" id="VectorBase:ISCW001431"/>
<keyword evidence="4" id="KW-1185">Reference proteome</keyword>
<sequence length="83" mass="9584">MKLVAVLVLGSLMAVARARPHGRRRSKRNVVWENIPAEPVLVHDPKHPARFYEDWFLDQAVYNDNHAMSDDNNAVSNGDDYYY</sequence>
<name>B7P245_IXOSC</name>
<gene>
    <name evidence="2" type="ORF">IscW_ISCW001431</name>
</gene>
<reference evidence="2 4" key="1">
    <citation type="submission" date="2008-03" db="EMBL/GenBank/DDBJ databases">
        <title>Annotation of Ixodes scapularis.</title>
        <authorList>
            <consortium name="Ixodes scapularis Genome Project Consortium"/>
            <person name="Caler E."/>
            <person name="Hannick L.I."/>
            <person name="Bidwell S."/>
            <person name="Joardar V."/>
            <person name="Thiagarajan M."/>
            <person name="Amedeo P."/>
            <person name="Galinsky K.J."/>
            <person name="Schobel S."/>
            <person name="Inman J."/>
            <person name="Hostetler J."/>
            <person name="Miller J."/>
            <person name="Hammond M."/>
            <person name="Megy K."/>
            <person name="Lawson D."/>
            <person name="Kodira C."/>
            <person name="Sutton G."/>
            <person name="Meyer J."/>
            <person name="Hill C.A."/>
            <person name="Birren B."/>
            <person name="Nene V."/>
            <person name="Collins F."/>
            <person name="Alarcon-Chaidez F."/>
            <person name="Wikel S."/>
            <person name="Strausberg R."/>
        </authorList>
    </citation>
    <scope>NUCLEOTIDE SEQUENCE [LARGE SCALE GENOMIC DNA]</scope>
    <source>
        <strain evidence="4">Wikel</strain>
        <strain evidence="2">Wikel colony</strain>
    </source>
</reference>
<feature type="signal peptide" evidence="1">
    <location>
        <begin position="1"/>
        <end position="18"/>
    </location>
</feature>
<feature type="chain" id="PRO_5014567881" description="Secreted protein" evidence="1">
    <location>
        <begin position="19"/>
        <end position="83"/>
    </location>
</feature>
<proteinExistence type="predicted"/>
<dbReference type="Proteomes" id="UP000001555">
    <property type="component" value="Unassembled WGS sequence"/>
</dbReference>
<reference evidence="3" key="2">
    <citation type="submission" date="2020-05" db="UniProtKB">
        <authorList>
            <consortium name="EnsemblMetazoa"/>
        </authorList>
    </citation>
    <scope>IDENTIFICATION</scope>
    <source>
        <strain evidence="3">wikel</strain>
    </source>
</reference>
<evidence type="ECO:0000313" key="3">
    <source>
        <dbReference type="EnsemblMetazoa" id="ISCW001431-PA"/>
    </source>
</evidence>
<dbReference type="InParanoid" id="B7P245"/>
<evidence type="ECO:0000313" key="4">
    <source>
        <dbReference type="Proteomes" id="UP000001555"/>
    </source>
</evidence>
<protein>
    <recommendedName>
        <fullName evidence="5">Secreted protein</fullName>
    </recommendedName>
</protein>
<evidence type="ECO:0000313" key="2">
    <source>
        <dbReference type="EMBL" id="EEC00667.1"/>
    </source>
</evidence>
<evidence type="ECO:0000256" key="1">
    <source>
        <dbReference type="SAM" id="SignalP"/>
    </source>
</evidence>
<dbReference type="OrthoDB" id="6516806at2759"/>